<feature type="transmembrane region" description="Helical" evidence="7">
    <location>
        <begin position="46"/>
        <end position="66"/>
    </location>
</feature>
<feature type="domain" description="Sugar phosphate transporter" evidence="8">
    <location>
        <begin position="44"/>
        <end position="266"/>
    </location>
</feature>
<sequence length="293" mass="31937">MVTTVTLGATQALLSLLYMAHTRLVNLYPTGCQTHCCGAGTLLPDWLPAMLLMGVMRFSTVVLGLISLKSVAVSFAETVKSSAPLFTVILSHLILGEATGLWVVVSLLPMVCGLALCSFHETSFTPFGFTAALCTNLVDCLQNVFSKRLLSGEKYCFTPFELQFYTSASAVMFLLPLWTFSSFSWLQFDLHGDMAWLLAADGALFHFQSVSAFALMGRISPVTFSVASTVKHALSIWFSVLVFGNIVTFPSALGSAIVCVGVLLYNRARRAQKRRLEKPLATRVDSKDHPSDL</sequence>
<dbReference type="InterPro" id="IPR050186">
    <property type="entry name" value="TPT_transporter"/>
</dbReference>
<dbReference type="InterPro" id="IPR004853">
    <property type="entry name" value="Sugar_P_trans_dom"/>
</dbReference>
<evidence type="ECO:0000256" key="3">
    <source>
        <dbReference type="ARBA" id="ARBA00022989"/>
    </source>
</evidence>
<dbReference type="Ensembl" id="ENSEBUT00000018769.1">
    <property type="protein sequence ID" value="ENSEBUP00000018193.1"/>
    <property type="gene ID" value="ENSEBUG00000011363.1"/>
</dbReference>
<keyword evidence="3 7" id="KW-1133">Transmembrane helix</keyword>
<name>A0A8C4QNI9_EPTBU</name>
<dbReference type="GO" id="GO:0016020">
    <property type="term" value="C:membrane"/>
    <property type="evidence" value="ECO:0007669"/>
    <property type="project" value="UniProtKB-SubCell"/>
</dbReference>
<evidence type="ECO:0000313" key="10">
    <source>
        <dbReference type="Proteomes" id="UP000694388"/>
    </source>
</evidence>
<dbReference type="AlphaFoldDB" id="A0A8C4QNI9"/>
<dbReference type="InterPro" id="IPR037185">
    <property type="entry name" value="EmrE-like"/>
</dbReference>
<organism evidence="9 10">
    <name type="scientific">Eptatretus burgeri</name>
    <name type="common">Inshore hagfish</name>
    <dbReference type="NCBI Taxonomy" id="7764"/>
    <lineage>
        <taxon>Eukaryota</taxon>
        <taxon>Metazoa</taxon>
        <taxon>Chordata</taxon>
        <taxon>Craniata</taxon>
        <taxon>Vertebrata</taxon>
        <taxon>Cyclostomata</taxon>
        <taxon>Myxini</taxon>
        <taxon>Myxiniformes</taxon>
        <taxon>Myxinidae</taxon>
        <taxon>Eptatretinae</taxon>
        <taxon>Eptatretus</taxon>
    </lineage>
</organism>
<evidence type="ECO:0000256" key="2">
    <source>
        <dbReference type="ARBA" id="ARBA00022692"/>
    </source>
</evidence>
<dbReference type="Pfam" id="PF03151">
    <property type="entry name" value="TPT"/>
    <property type="match status" value="1"/>
</dbReference>
<feature type="transmembrane region" description="Helical" evidence="7">
    <location>
        <begin position="236"/>
        <end position="265"/>
    </location>
</feature>
<feature type="transmembrane region" description="Helical" evidence="7">
    <location>
        <begin position="165"/>
        <end position="188"/>
    </location>
</feature>
<keyword evidence="10" id="KW-1185">Reference proteome</keyword>
<comment type="subcellular location">
    <subcellularLocation>
        <location evidence="1">Membrane</location>
        <topology evidence="1">Multi-pass membrane protein</topology>
    </subcellularLocation>
</comment>
<keyword evidence="2 7" id="KW-0812">Transmembrane</keyword>
<evidence type="ECO:0000256" key="5">
    <source>
        <dbReference type="ARBA" id="ARBA00093767"/>
    </source>
</evidence>
<comment type="function">
    <text evidence="5">Putative transporter.</text>
</comment>
<dbReference type="Proteomes" id="UP000694388">
    <property type="component" value="Unplaced"/>
</dbReference>
<dbReference type="PANTHER" id="PTHR11132">
    <property type="entry name" value="SOLUTE CARRIER FAMILY 35"/>
    <property type="match status" value="1"/>
</dbReference>
<dbReference type="OMA" id="DGESHYN"/>
<reference evidence="9" key="1">
    <citation type="submission" date="2025-08" db="UniProtKB">
        <authorList>
            <consortium name="Ensembl"/>
        </authorList>
    </citation>
    <scope>IDENTIFICATION</scope>
</reference>
<evidence type="ECO:0000256" key="7">
    <source>
        <dbReference type="SAM" id="Phobius"/>
    </source>
</evidence>
<feature type="transmembrane region" description="Helical" evidence="7">
    <location>
        <begin position="78"/>
        <end position="95"/>
    </location>
</feature>
<dbReference type="SUPFAM" id="SSF103481">
    <property type="entry name" value="Multidrug resistance efflux transporter EmrE"/>
    <property type="match status" value="2"/>
</dbReference>
<keyword evidence="4 7" id="KW-0472">Membrane</keyword>
<comment type="similarity">
    <text evidence="6">Belongs to the TPT transporter family. SLC35E subfamily.</text>
</comment>
<evidence type="ECO:0000259" key="8">
    <source>
        <dbReference type="Pfam" id="PF03151"/>
    </source>
</evidence>
<dbReference type="GeneTree" id="ENSGT00940000159351"/>
<proteinExistence type="inferred from homology"/>
<accession>A0A8C4QNI9</accession>
<reference evidence="9" key="2">
    <citation type="submission" date="2025-09" db="UniProtKB">
        <authorList>
            <consortium name="Ensembl"/>
        </authorList>
    </citation>
    <scope>IDENTIFICATION</scope>
</reference>
<evidence type="ECO:0000256" key="6">
    <source>
        <dbReference type="ARBA" id="ARBA00093775"/>
    </source>
</evidence>
<protein>
    <submittedName>
        <fullName evidence="9">Solute carrier family 35 member E2B</fullName>
    </submittedName>
</protein>
<evidence type="ECO:0000256" key="1">
    <source>
        <dbReference type="ARBA" id="ARBA00004141"/>
    </source>
</evidence>
<evidence type="ECO:0000256" key="4">
    <source>
        <dbReference type="ARBA" id="ARBA00023136"/>
    </source>
</evidence>
<evidence type="ECO:0000313" key="9">
    <source>
        <dbReference type="Ensembl" id="ENSEBUP00000018193.1"/>
    </source>
</evidence>